<organism evidence="1 2">
    <name type="scientific">Phototrophicus methaneseepsis</name>
    <dbReference type="NCBI Taxonomy" id="2710758"/>
    <lineage>
        <taxon>Bacteria</taxon>
        <taxon>Bacillati</taxon>
        <taxon>Chloroflexota</taxon>
        <taxon>Candidatus Thermofontia</taxon>
        <taxon>Phototrophicales</taxon>
        <taxon>Phototrophicaceae</taxon>
        <taxon>Phototrophicus</taxon>
    </lineage>
</organism>
<dbReference type="AlphaFoldDB" id="A0A7S8E528"/>
<proteinExistence type="predicted"/>
<dbReference type="SUPFAM" id="SSF51905">
    <property type="entry name" value="FAD/NAD(P)-binding domain"/>
    <property type="match status" value="1"/>
</dbReference>
<reference evidence="1 2" key="1">
    <citation type="submission" date="2020-02" db="EMBL/GenBank/DDBJ databases">
        <authorList>
            <person name="Zheng R.K."/>
            <person name="Sun C.M."/>
        </authorList>
    </citation>
    <scope>NUCLEOTIDE SEQUENCE [LARGE SCALE GENOMIC DNA]</scope>
    <source>
        <strain evidence="2">rifampicinis</strain>
    </source>
</reference>
<evidence type="ECO:0000313" key="1">
    <source>
        <dbReference type="EMBL" id="QPC80523.1"/>
    </source>
</evidence>
<dbReference type="KEGG" id="pmet:G4Y79_12425"/>
<accession>A0A7S8E528</accession>
<gene>
    <name evidence="1" type="ORF">G4Y79_12425</name>
</gene>
<dbReference type="InterPro" id="IPR005288">
    <property type="entry name" value="NadB"/>
</dbReference>
<sequence>MQNDTDILVVGGGLGGVAAALSAAKMGFKVILTEETDWLGGQLTSQMVPMDEHPWIESFGCTDSYRKLRDGIRDYYRAYYPLTAKARSTPNLNPGAALVTRLACEPKVAIAVIDQLLAPYTAAGRIQVLLNHKPIHVETVGDSVASVSFEDTSTGEQTTYSAAFILDATETGDLLALGDIEHVTGAESQAQTGELHAIQGEAQPLNMQSITTCFALSYHPNEDHTIDKPEQYDFWKQYQAEFEVSPHFSYKPRKNSDFSLFPEPGKFSLWQFRRILYKNHFMPGFFDSDLTIINCMHNDYWLGPVFGLDEIAHKEHLEASRQLSLSFLYWLQKEAPRPDGRQGYAGLKLRPDVAGTADGLAKYPYIRESRRIQALFTVTEQHVGVEAREGQDRAAIFEDSVGIGSYRIDLHPTTDGDPSLNIPAYPFQIPLGAMIPVRVENLLPAAKNIGTTHITNGCYRLHQIEWNIGEAAGLLAAFCLNKGLKPRQAREQAHLGDYQALLRKQGIALEWPQFMEGTSYHKAHVNLPDWHWGETDKMENPWLYA</sequence>
<dbReference type="GO" id="GO:0008734">
    <property type="term" value="F:L-aspartate oxidase activity"/>
    <property type="evidence" value="ECO:0007669"/>
    <property type="project" value="InterPro"/>
</dbReference>
<dbReference type="GO" id="GO:0009435">
    <property type="term" value="P:NAD+ biosynthetic process"/>
    <property type="evidence" value="ECO:0007669"/>
    <property type="project" value="InterPro"/>
</dbReference>
<dbReference type="Gene3D" id="3.50.50.60">
    <property type="entry name" value="FAD/NAD(P)-binding domain"/>
    <property type="match status" value="1"/>
</dbReference>
<keyword evidence="2" id="KW-1185">Reference proteome</keyword>
<dbReference type="PANTHER" id="PTHR42716">
    <property type="entry name" value="L-ASPARTATE OXIDASE"/>
    <property type="match status" value="1"/>
</dbReference>
<dbReference type="RefSeq" id="WP_195168598.1">
    <property type="nucleotide sequence ID" value="NZ_CP062983.1"/>
</dbReference>
<dbReference type="EMBL" id="CP062983">
    <property type="protein sequence ID" value="QPC80523.1"/>
    <property type="molecule type" value="Genomic_DNA"/>
</dbReference>
<dbReference type="Proteomes" id="UP000594468">
    <property type="component" value="Chromosome"/>
</dbReference>
<dbReference type="Pfam" id="PF12831">
    <property type="entry name" value="FAD_oxidored"/>
    <property type="match status" value="1"/>
</dbReference>
<protein>
    <submittedName>
        <fullName evidence="1">FAD-dependent oxidoreductase</fullName>
    </submittedName>
</protein>
<name>A0A7S8E528_9CHLR</name>
<dbReference type="PANTHER" id="PTHR42716:SF1">
    <property type="entry name" value="SLL0471 PROTEIN"/>
    <property type="match status" value="1"/>
</dbReference>
<evidence type="ECO:0000313" key="2">
    <source>
        <dbReference type="Proteomes" id="UP000594468"/>
    </source>
</evidence>
<dbReference type="InterPro" id="IPR036188">
    <property type="entry name" value="FAD/NAD-bd_sf"/>
</dbReference>